<proteinExistence type="predicted"/>
<keyword evidence="4 6" id="KW-0472">Membrane</keyword>
<evidence type="ECO:0008006" key="9">
    <source>
        <dbReference type="Google" id="ProtNLM"/>
    </source>
</evidence>
<comment type="subcellular location">
    <subcellularLocation>
        <location evidence="1">Membrane</location>
        <topology evidence="1">Multi-pass membrane protein</topology>
    </subcellularLocation>
</comment>
<evidence type="ECO:0000256" key="6">
    <source>
        <dbReference type="SAM" id="Phobius"/>
    </source>
</evidence>
<dbReference type="EMBL" id="VAHF01000006">
    <property type="protein sequence ID" value="TXG60465.1"/>
    <property type="molecule type" value="Genomic_DNA"/>
</dbReference>
<evidence type="ECO:0000313" key="7">
    <source>
        <dbReference type="EMBL" id="TXG60465.1"/>
    </source>
</evidence>
<evidence type="ECO:0000256" key="4">
    <source>
        <dbReference type="ARBA" id="ARBA00023136"/>
    </source>
</evidence>
<keyword evidence="2 6" id="KW-0812">Transmembrane</keyword>
<organism evidence="7 8">
    <name type="scientific">Acer yangbiense</name>
    <dbReference type="NCBI Taxonomy" id="1000413"/>
    <lineage>
        <taxon>Eukaryota</taxon>
        <taxon>Viridiplantae</taxon>
        <taxon>Streptophyta</taxon>
        <taxon>Embryophyta</taxon>
        <taxon>Tracheophyta</taxon>
        <taxon>Spermatophyta</taxon>
        <taxon>Magnoliopsida</taxon>
        <taxon>eudicotyledons</taxon>
        <taxon>Gunneridae</taxon>
        <taxon>Pentapetalae</taxon>
        <taxon>rosids</taxon>
        <taxon>malvids</taxon>
        <taxon>Sapindales</taxon>
        <taxon>Sapindaceae</taxon>
        <taxon>Hippocastanoideae</taxon>
        <taxon>Acereae</taxon>
        <taxon>Acer</taxon>
    </lineage>
</organism>
<dbReference type="OrthoDB" id="1712976at2759"/>
<dbReference type="GO" id="GO:0016020">
    <property type="term" value="C:membrane"/>
    <property type="evidence" value="ECO:0007669"/>
    <property type="project" value="UniProtKB-SubCell"/>
</dbReference>
<evidence type="ECO:0000256" key="5">
    <source>
        <dbReference type="SAM" id="MobiDB-lite"/>
    </source>
</evidence>
<comment type="caution">
    <text evidence="7">The sequence shown here is derived from an EMBL/GenBank/DDBJ whole genome shotgun (WGS) entry which is preliminary data.</text>
</comment>
<sequence length="116" mass="12848">MYMFIYRFFIVLSCSIVVGTNLSQFICIGRFTAVSFQVLGHMKTILVLILGFIFFGKDGLKWHVILGMVIAIVGMIWYGNASSKSGGKERCNLSMPSKNAQKNAGLPESTESDEKV</sequence>
<accession>A0A5C7HUC7</accession>
<feature type="transmembrane region" description="Helical" evidence="6">
    <location>
        <begin position="62"/>
        <end position="80"/>
    </location>
</feature>
<dbReference type="Proteomes" id="UP000323000">
    <property type="component" value="Chromosome 6"/>
</dbReference>
<name>A0A5C7HUC7_9ROSI</name>
<evidence type="ECO:0000256" key="3">
    <source>
        <dbReference type="ARBA" id="ARBA00022989"/>
    </source>
</evidence>
<feature type="transmembrane region" description="Helical" evidence="6">
    <location>
        <begin position="6"/>
        <end position="26"/>
    </location>
</feature>
<reference evidence="8" key="1">
    <citation type="journal article" date="2019" name="Gigascience">
        <title>De novo genome assembly of the endangered Acer yangbiense, a plant species with extremely small populations endemic to Yunnan Province, China.</title>
        <authorList>
            <person name="Yang J."/>
            <person name="Wariss H.M."/>
            <person name="Tao L."/>
            <person name="Zhang R."/>
            <person name="Yun Q."/>
            <person name="Hollingsworth P."/>
            <person name="Dao Z."/>
            <person name="Luo G."/>
            <person name="Guo H."/>
            <person name="Ma Y."/>
            <person name="Sun W."/>
        </authorList>
    </citation>
    <scope>NUCLEOTIDE SEQUENCE [LARGE SCALE GENOMIC DNA]</scope>
    <source>
        <strain evidence="8">cv. Malutang</strain>
    </source>
</reference>
<feature type="region of interest" description="Disordered" evidence="5">
    <location>
        <begin position="83"/>
        <end position="116"/>
    </location>
</feature>
<evidence type="ECO:0000256" key="2">
    <source>
        <dbReference type="ARBA" id="ARBA00022692"/>
    </source>
</evidence>
<gene>
    <name evidence="7" type="ORF">EZV62_015038</name>
</gene>
<dbReference type="InterPro" id="IPR050186">
    <property type="entry name" value="TPT_transporter"/>
</dbReference>
<feature type="transmembrane region" description="Helical" evidence="6">
    <location>
        <begin position="38"/>
        <end position="56"/>
    </location>
</feature>
<protein>
    <recommendedName>
        <fullName evidence="9">Sugar phosphate transporter domain-containing protein</fullName>
    </recommendedName>
</protein>
<evidence type="ECO:0000256" key="1">
    <source>
        <dbReference type="ARBA" id="ARBA00004141"/>
    </source>
</evidence>
<evidence type="ECO:0000313" key="8">
    <source>
        <dbReference type="Proteomes" id="UP000323000"/>
    </source>
</evidence>
<keyword evidence="3 6" id="KW-1133">Transmembrane helix</keyword>
<keyword evidence="8" id="KW-1185">Reference proteome</keyword>
<dbReference type="AlphaFoldDB" id="A0A5C7HUC7"/>
<dbReference type="PANTHER" id="PTHR11132">
    <property type="entry name" value="SOLUTE CARRIER FAMILY 35"/>
    <property type="match status" value="1"/>
</dbReference>